<dbReference type="Gene3D" id="3.10.620.30">
    <property type="match status" value="1"/>
</dbReference>
<dbReference type="InterPro" id="IPR013589">
    <property type="entry name" value="Bac_transglu_N"/>
</dbReference>
<sequence length="271" mass="29935">MHLAIDHTTRYRFAEPVAYALQRLRIMPKATQGQVVLDWHVEYEGVKEELSYEDQNCNRVTLVSVAPGTSEVVIRCHGTVQTEDRAGVMGPHSGNLPLWGFSSQTAYTRPGPKIRALVAAVRREERDLLGQLHALSAMILEHVAYEAGHTGVETTAEQAMEAGHGVCQDHAHIFLSGVRLLGVPARYVSGYLMMDDRVNQEATHAWAEAYVEGLGWVGFDVANGISPDARYIRVATGRDYRDAAPITGISFGGVEEELHVQLAVERQFTQQ</sequence>
<dbReference type="SMART" id="SM00460">
    <property type="entry name" value="TGc"/>
    <property type="match status" value="1"/>
</dbReference>
<proteinExistence type="predicted"/>
<protein>
    <submittedName>
        <fullName evidence="2">Transglutaminase-like protein</fullName>
    </submittedName>
</protein>
<comment type="caution">
    <text evidence="2">The sequence shown here is derived from an EMBL/GenBank/DDBJ whole genome shotgun (WGS) entry which is preliminary data.</text>
</comment>
<dbReference type="eggNOG" id="COG1305">
    <property type="taxonomic scope" value="Bacteria"/>
</dbReference>
<dbReference type="InterPro" id="IPR038765">
    <property type="entry name" value="Papain-like_cys_pep_sf"/>
</dbReference>
<evidence type="ECO:0000313" key="3">
    <source>
        <dbReference type="Proteomes" id="UP000016568"/>
    </source>
</evidence>
<dbReference type="Pfam" id="PF01841">
    <property type="entry name" value="Transglut_core"/>
    <property type="match status" value="1"/>
</dbReference>
<gene>
    <name evidence="2" type="ORF">NT2_01_04810</name>
</gene>
<dbReference type="Proteomes" id="UP000016568">
    <property type="component" value="Unassembled WGS sequence"/>
</dbReference>
<dbReference type="PANTHER" id="PTHR33490:SF6">
    <property type="entry name" value="SLL1049 PROTEIN"/>
    <property type="match status" value="1"/>
</dbReference>
<evidence type="ECO:0000259" key="1">
    <source>
        <dbReference type="SMART" id="SM00460"/>
    </source>
</evidence>
<dbReference type="SUPFAM" id="SSF54001">
    <property type="entry name" value="Cysteine proteinases"/>
    <property type="match status" value="1"/>
</dbReference>
<dbReference type="InterPro" id="IPR002931">
    <property type="entry name" value="Transglutaminase-like"/>
</dbReference>
<reference evidence="2 3" key="1">
    <citation type="submission" date="2013-09" db="EMBL/GenBank/DDBJ databases">
        <title>Whole genome shotgun sequence of Novosphingobium tardaugens NBRC 16725.</title>
        <authorList>
            <person name="Isaki S."/>
            <person name="Hosoyama A."/>
            <person name="Tsuchikane K."/>
            <person name="Katsumata H."/>
            <person name="Ando Y."/>
            <person name="Yamazaki S."/>
            <person name="Fujita N."/>
        </authorList>
    </citation>
    <scope>NUCLEOTIDE SEQUENCE [LARGE SCALE GENOMIC DNA]</scope>
    <source>
        <strain evidence="2 3">NBRC 16725</strain>
    </source>
</reference>
<dbReference type="OrthoDB" id="9804023at2"/>
<name>U2YI41_9SPHN</name>
<dbReference type="PANTHER" id="PTHR33490">
    <property type="entry name" value="BLR5614 PROTEIN-RELATED"/>
    <property type="match status" value="1"/>
</dbReference>
<organism evidence="2 3">
    <name type="scientific">Caenibius tardaugens NBRC 16725</name>
    <dbReference type="NCBI Taxonomy" id="1219035"/>
    <lineage>
        <taxon>Bacteria</taxon>
        <taxon>Pseudomonadati</taxon>
        <taxon>Pseudomonadota</taxon>
        <taxon>Alphaproteobacteria</taxon>
        <taxon>Sphingomonadales</taxon>
        <taxon>Erythrobacteraceae</taxon>
        <taxon>Caenibius</taxon>
    </lineage>
</organism>
<dbReference type="Pfam" id="PF08379">
    <property type="entry name" value="Bact_transglu_N"/>
    <property type="match status" value="1"/>
</dbReference>
<feature type="domain" description="Transglutaminase-like" evidence="1">
    <location>
        <begin position="159"/>
        <end position="223"/>
    </location>
</feature>
<evidence type="ECO:0000313" key="2">
    <source>
        <dbReference type="EMBL" id="GAD47707.1"/>
    </source>
</evidence>
<keyword evidence="3" id="KW-1185">Reference proteome</keyword>
<accession>U2YI41</accession>
<dbReference type="KEGG" id="ntd:EGO55_14740"/>
<dbReference type="EMBL" id="BASZ01000001">
    <property type="protein sequence ID" value="GAD47707.1"/>
    <property type="molecule type" value="Genomic_DNA"/>
</dbReference>
<dbReference type="AlphaFoldDB" id="U2YI41"/>
<dbReference type="RefSeq" id="WP_021688614.1">
    <property type="nucleotide sequence ID" value="NZ_CP034179.1"/>
</dbReference>